<feature type="compositionally biased region" description="Acidic residues" evidence="1">
    <location>
        <begin position="238"/>
        <end position="286"/>
    </location>
</feature>
<feature type="region of interest" description="Disordered" evidence="1">
    <location>
        <begin position="230"/>
        <end position="296"/>
    </location>
</feature>
<evidence type="ECO:0000313" key="2">
    <source>
        <dbReference type="EMBL" id="VEL34658.1"/>
    </source>
</evidence>
<proteinExistence type="predicted"/>
<feature type="region of interest" description="Disordered" evidence="1">
    <location>
        <begin position="51"/>
        <end position="95"/>
    </location>
</feature>
<evidence type="ECO:0000256" key="1">
    <source>
        <dbReference type="SAM" id="MobiDB-lite"/>
    </source>
</evidence>
<feature type="region of interest" description="Disordered" evidence="1">
    <location>
        <begin position="428"/>
        <end position="447"/>
    </location>
</feature>
<feature type="compositionally biased region" description="Polar residues" evidence="1">
    <location>
        <begin position="433"/>
        <end position="446"/>
    </location>
</feature>
<reference evidence="2" key="1">
    <citation type="submission" date="2018-11" db="EMBL/GenBank/DDBJ databases">
        <authorList>
            <consortium name="Pathogen Informatics"/>
        </authorList>
    </citation>
    <scope>NUCLEOTIDE SEQUENCE</scope>
</reference>
<feature type="compositionally biased region" description="Basic residues" evidence="1">
    <location>
        <begin position="554"/>
        <end position="565"/>
    </location>
</feature>
<dbReference type="AlphaFoldDB" id="A0A3S5BQG9"/>
<feature type="compositionally biased region" description="Basic and acidic residues" evidence="1">
    <location>
        <begin position="66"/>
        <end position="79"/>
    </location>
</feature>
<feature type="compositionally biased region" description="Basic and acidic residues" evidence="1">
    <location>
        <begin position="287"/>
        <end position="296"/>
    </location>
</feature>
<keyword evidence="3" id="KW-1185">Reference proteome</keyword>
<gene>
    <name evidence="2" type="ORF">PXEA_LOCUS28098</name>
</gene>
<feature type="compositionally biased region" description="Acidic residues" evidence="1">
    <location>
        <begin position="314"/>
        <end position="337"/>
    </location>
</feature>
<feature type="region of interest" description="Disordered" evidence="1">
    <location>
        <begin position="547"/>
        <end position="573"/>
    </location>
</feature>
<dbReference type="Proteomes" id="UP000784294">
    <property type="component" value="Unassembled WGS sequence"/>
</dbReference>
<feature type="region of interest" description="Disordered" evidence="1">
    <location>
        <begin position="309"/>
        <end position="342"/>
    </location>
</feature>
<comment type="caution">
    <text evidence="2">The sequence shown here is derived from an EMBL/GenBank/DDBJ whole genome shotgun (WGS) entry which is preliminary data.</text>
</comment>
<feature type="region of interest" description="Disordered" evidence="1">
    <location>
        <begin position="377"/>
        <end position="414"/>
    </location>
</feature>
<dbReference type="EMBL" id="CAAALY010248103">
    <property type="protein sequence ID" value="VEL34658.1"/>
    <property type="molecule type" value="Genomic_DNA"/>
</dbReference>
<evidence type="ECO:0000313" key="3">
    <source>
        <dbReference type="Proteomes" id="UP000784294"/>
    </source>
</evidence>
<sequence length="610" mass="69836">MRWRKKLTPGPYRITGHTSSRTCSFDRNISPDGVIEGLTPIQVRERLHLEQEQARSSTSSPLSRHVLSEHGYTAEEFSRSRGPSHRLARSHSSQVSKPKLDLQAWIGPPVLASRIFTDDGPVVASSSSTRGLLMTVKAGNYGQYDRRNGSVPSSTLEEVGYVGTKEQSTKVKLIENWRTDIRNSNVQSVVFDTNEMVSRRVFSCNSPEGLKNQNNSYPSIFINLAPRAENTRKKEVKEEEQEEKDYSEEEFGDEMIDDDDRNVEQEQEDGEEEEGENEEVDDEGEAGEVRVDGEIIDFRAGGRERRMTRIVKEEEPEEEFEEAEEEENEEVENEEEFVSSTYDDRVAKIKGDRVLDELEEEELSEITQNICDNEELYNKKEEENGEDLGLSGYIDSEESKEEFSCGMEDEGDQPRSLTLKMKEKSREIDGSASCYSESADVNTEQVSNDDFDSDLILEEEILSEISWQSSEEEGILRGKYYAKHAFKEIGVKEAFDDRRISPKNYREKEKDNDDINSKLIEENHKPKNHTFINDKCLEWSTTSVNSSTYGSHRSPQHRKYPIRHQKCSDGQRTEIPESMWSQLTNVQEAISGVEYIAQHYKNADYTDGVS</sequence>
<accession>A0A3S5BQG9</accession>
<organism evidence="2 3">
    <name type="scientific">Protopolystoma xenopodis</name>
    <dbReference type="NCBI Taxonomy" id="117903"/>
    <lineage>
        <taxon>Eukaryota</taxon>
        <taxon>Metazoa</taxon>
        <taxon>Spiralia</taxon>
        <taxon>Lophotrochozoa</taxon>
        <taxon>Platyhelminthes</taxon>
        <taxon>Monogenea</taxon>
        <taxon>Polyopisthocotylea</taxon>
        <taxon>Polystomatidea</taxon>
        <taxon>Polystomatidae</taxon>
        <taxon>Protopolystoma</taxon>
    </lineage>
</organism>
<protein>
    <submittedName>
        <fullName evidence="2">Uncharacterized protein</fullName>
    </submittedName>
</protein>
<name>A0A3S5BQG9_9PLAT</name>